<proteinExistence type="predicted"/>
<sequence>MPKKYYLKAISMYILYAFIAAVVIGGTFLLVGAFVWVGKYVYGRFGETIGTILFISTAGLIALCTALYYEARKEFREDALRVRIQDPEDGIDTQRFDIVYMLPEDAIRQASTIVGIIPEDIQHIESKELRKKVIHAIMKHSPVEYGFTLTTKYDPDLDFMLREIWDLNYTFKTRRKLMEKLRDCGVGLEGEFLKYLVD</sequence>
<accession>A0AAE7WEL0</accession>
<keyword evidence="1" id="KW-0812">Transmembrane</keyword>
<evidence type="ECO:0000313" key="3">
    <source>
        <dbReference type="Proteomes" id="UP000827296"/>
    </source>
</evidence>
<keyword evidence="3" id="KW-1185">Reference proteome</keyword>
<evidence type="ECO:0000313" key="2">
    <source>
        <dbReference type="EMBL" id="QYI86554.1"/>
    </source>
</evidence>
<evidence type="ECO:0000256" key="1">
    <source>
        <dbReference type="SAM" id="Phobius"/>
    </source>
</evidence>
<reference evidence="2 3" key="1">
    <citation type="journal article" date="2022" name="Viruses">
        <title>Two Novel Lytic Bacteriophages Infecting Enterococcus spp. Are Promising Candidates for Targeted Antibacterial Therapy.</title>
        <authorList>
            <person name="Tkachev P.V."/>
            <person name="Pchelin I.M."/>
            <person name="Azarov D.V."/>
            <person name="Gorshkov A.N."/>
            <person name="Shamova O.V."/>
            <person name="Dmitriev A.V."/>
            <person name="Goncharov A.E."/>
        </authorList>
    </citation>
    <scope>NUCLEOTIDE SEQUENCE [LARGE SCALE GENOMIC DNA]</scope>
</reference>
<keyword evidence="1" id="KW-1133">Transmembrane helix</keyword>
<organism evidence="2 3">
    <name type="scientific">Enterococcus phage SSsP-1</name>
    <dbReference type="NCBI Taxonomy" id="2859527"/>
    <lineage>
        <taxon>Viruses</taxon>
        <taxon>Duplodnaviria</taxon>
        <taxon>Heunggongvirae</taxon>
        <taxon>Uroviricota</taxon>
        <taxon>Caudoviricetes</taxon>
        <taxon>Saphexavirus</taxon>
        <taxon>Saphexavirus SSsP1</taxon>
    </lineage>
</organism>
<feature type="transmembrane region" description="Helical" evidence="1">
    <location>
        <begin position="12"/>
        <end position="37"/>
    </location>
</feature>
<keyword evidence="1" id="KW-0472">Membrane</keyword>
<dbReference type="Proteomes" id="UP000827296">
    <property type="component" value="Segment"/>
</dbReference>
<dbReference type="EMBL" id="MZ333457">
    <property type="protein sequence ID" value="QYI86554.1"/>
    <property type="molecule type" value="Genomic_DNA"/>
</dbReference>
<feature type="transmembrane region" description="Helical" evidence="1">
    <location>
        <begin position="49"/>
        <end position="69"/>
    </location>
</feature>
<name>A0AAE7WEL0_9CAUD</name>
<protein>
    <submittedName>
        <fullName evidence="2">Uncharacterized protein</fullName>
    </submittedName>
</protein>